<protein>
    <submittedName>
        <fullName evidence="2">Uncharacterized protein</fullName>
    </submittedName>
</protein>
<dbReference type="AlphaFoldDB" id="A0A165Q745"/>
<gene>
    <name evidence="2" type="ORF">EXIGLDRAFT_241657</name>
</gene>
<accession>A0A165Q745</accession>
<reference evidence="2 3" key="1">
    <citation type="journal article" date="2016" name="Mol. Biol. Evol.">
        <title>Comparative Genomics of Early-Diverging Mushroom-Forming Fungi Provides Insights into the Origins of Lignocellulose Decay Capabilities.</title>
        <authorList>
            <person name="Nagy L.G."/>
            <person name="Riley R."/>
            <person name="Tritt A."/>
            <person name="Adam C."/>
            <person name="Daum C."/>
            <person name="Floudas D."/>
            <person name="Sun H."/>
            <person name="Yadav J.S."/>
            <person name="Pangilinan J."/>
            <person name="Larsson K.H."/>
            <person name="Matsuura K."/>
            <person name="Barry K."/>
            <person name="Labutti K."/>
            <person name="Kuo R."/>
            <person name="Ohm R.A."/>
            <person name="Bhattacharya S.S."/>
            <person name="Shirouzu T."/>
            <person name="Yoshinaga Y."/>
            <person name="Martin F.M."/>
            <person name="Grigoriev I.V."/>
            <person name="Hibbett D.S."/>
        </authorList>
    </citation>
    <scope>NUCLEOTIDE SEQUENCE [LARGE SCALE GENOMIC DNA]</scope>
    <source>
        <strain evidence="2 3">HHB12029</strain>
    </source>
</reference>
<sequence length="177" mass="19191">MNISRRGQIAIGLDDVAAQRDGKVRGTIVDVVVMRPKALSHFAQALQDSMKTWPATLPRYRYFAASSPAMVQLPWYCSIMIPTVTLYGVKAKSSSLLSSASSSATTVIVLSRISKNTVYRRLNWYVSGLQPVLSPSAASICMLRLFVPALPPLSHHHRRHAPQGGVNTASSAALQAC</sequence>
<dbReference type="EMBL" id="KV425884">
    <property type="protein sequence ID" value="KZW03187.1"/>
    <property type="molecule type" value="Genomic_DNA"/>
</dbReference>
<evidence type="ECO:0000313" key="2">
    <source>
        <dbReference type="EMBL" id="KZW03187.1"/>
    </source>
</evidence>
<dbReference type="Proteomes" id="UP000077266">
    <property type="component" value="Unassembled WGS sequence"/>
</dbReference>
<evidence type="ECO:0000313" key="3">
    <source>
        <dbReference type="Proteomes" id="UP000077266"/>
    </source>
</evidence>
<dbReference type="InParanoid" id="A0A165Q745"/>
<evidence type="ECO:0000256" key="1">
    <source>
        <dbReference type="SAM" id="MobiDB-lite"/>
    </source>
</evidence>
<keyword evidence="3" id="KW-1185">Reference proteome</keyword>
<organism evidence="2 3">
    <name type="scientific">Exidia glandulosa HHB12029</name>
    <dbReference type="NCBI Taxonomy" id="1314781"/>
    <lineage>
        <taxon>Eukaryota</taxon>
        <taxon>Fungi</taxon>
        <taxon>Dikarya</taxon>
        <taxon>Basidiomycota</taxon>
        <taxon>Agaricomycotina</taxon>
        <taxon>Agaricomycetes</taxon>
        <taxon>Auriculariales</taxon>
        <taxon>Exidiaceae</taxon>
        <taxon>Exidia</taxon>
    </lineage>
</organism>
<feature type="compositionally biased region" description="Polar residues" evidence="1">
    <location>
        <begin position="165"/>
        <end position="177"/>
    </location>
</feature>
<feature type="region of interest" description="Disordered" evidence="1">
    <location>
        <begin position="157"/>
        <end position="177"/>
    </location>
</feature>
<proteinExistence type="predicted"/>
<name>A0A165Q745_EXIGL</name>